<dbReference type="InterPro" id="IPR016920">
    <property type="entry name" value="UCP029477"/>
</dbReference>
<evidence type="ECO:0000313" key="3">
    <source>
        <dbReference type="Proteomes" id="UP001409291"/>
    </source>
</evidence>
<dbReference type="Gene3D" id="1.20.1260.10">
    <property type="match status" value="1"/>
</dbReference>
<dbReference type="EMBL" id="JBDJNQ010000010">
    <property type="protein sequence ID" value="MEN5379544.1"/>
    <property type="molecule type" value="Genomic_DNA"/>
</dbReference>
<proteinExistence type="predicted"/>
<dbReference type="NCBIfam" id="TIGR02284">
    <property type="entry name" value="PA2169 family four-helix-bundle protein"/>
    <property type="match status" value="1"/>
</dbReference>
<dbReference type="PIRSF" id="PIRSF029477">
    <property type="entry name" value="UCP029477"/>
    <property type="match status" value="1"/>
</dbReference>
<dbReference type="RefSeq" id="WP_021191747.1">
    <property type="nucleotide sequence ID" value="NZ_JBDJNQ010000010.1"/>
</dbReference>
<sequence>MENHLNNPEIINDLIKINNDRVEGYKTALDLSHTLSLDSLQQLFAKYVLQSQHFIDELKPFVEMEGEQPTDATMLSGKLFRMWMNVKVTIAGNDRKSLLESCEKGEDAFKDTYKKILQEDNDQLSIEVKNILLKQLDKQLEAHDAIKMLRDEVTL</sequence>
<dbReference type="Pfam" id="PF09537">
    <property type="entry name" value="DUF2383"/>
    <property type="match status" value="1"/>
</dbReference>
<dbReference type="InterPro" id="IPR019052">
    <property type="entry name" value="DUF2383"/>
</dbReference>
<dbReference type="InterPro" id="IPR012347">
    <property type="entry name" value="Ferritin-like"/>
</dbReference>
<keyword evidence="3" id="KW-1185">Reference proteome</keyword>
<organism evidence="2 3">
    <name type="scientific">Sphingobacterium kitahiroshimense</name>
    <dbReference type="NCBI Taxonomy" id="470446"/>
    <lineage>
        <taxon>Bacteria</taxon>
        <taxon>Pseudomonadati</taxon>
        <taxon>Bacteroidota</taxon>
        <taxon>Sphingobacteriia</taxon>
        <taxon>Sphingobacteriales</taxon>
        <taxon>Sphingobacteriaceae</taxon>
        <taxon>Sphingobacterium</taxon>
    </lineage>
</organism>
<evidence type="ECO:0000313" key="2">
    <source>
        <dbReference type="EMBL" id="MEN5379544.1"/>
    </source>
</evidence>
<accession>A0ABV0BXN1</accession>
<reference evidence="2 3" key="1">
    <citation type="submission" date="2024-04" db="EMBL/GenBank/DDBJ databases">
        <title>WGS of bacteria from Torrens River.</title>
        <authorList>
            <person name="Wyrsch E.R."/>
            <person name="Drigo B."/>
        </authorList>
    </citation>
    <scope>NUCLEOTIDE SEQUENCE [LARGE SCALE GENOMIC DNA]</scope>
    <source>
        <strain evidence="2 3">TWI391</strain>
    </source>
</reference>
<name>A0ABV0BXN1_9SPHI</name>
<protein>
    <submittedName>
        <fullName evidence="2">PA2169 family four-helix-bundle protein</fullName>
    </submittedName>
</protein>
<feature type="domain" description="DUF2383" evidence="1">
    <location>
        <begin position="10"/>
        <end position="118"/>
    </location>
</feature>
<dbReference type="InterPro" id="IPR011971">
    <property type="entry name" value="CHP02284"/>
</dbReference>
<evidence type="ECO:0000259" key="1">
    <source>
        <dbReference type="Pfam" id="PF09537"/>
    </source>
</evidence>
<gene>
    <name evidence="2" type="ORF">ABE541_19915</name>
</gene>
<comment type="caution">
    <text evidence="2">The sequence shown here is derived from an EMBL/GenBank/DDBJ whole genome shotgun (WGS) entry which is preliminary data.</text>
</comment>
<dbReference type="Proteomes" id="UP001409291">
    <property type="component" value="Unassembled WGS sequence"/>
</dbReference>